<dbReference type="STRING" id="134849.SAMN05443668_107190"/>
<gene>
    <name evidence="1" type="ORF">SAMN05443668_107190</name>
</gene>
<keyword evidence="2" id="KW-1185">Reference proteome</keyword>
<dbReference type="OrthoDB" id="9815788at2"/>
<dbReference type="Proteomes" id="UP000184440">
    <property type="component" value="Unassembled WGS sequence"/>
</dbReference>
<evidence type="ECO:0000313" key="1">
    <source>
        <dbReference type="EMBL" id="SHN74981.1"/>
    </source>
</evidence>
<dbReference type="Pfam" id="PF03928">
    <property type="entry name" value="HbpS-like"/>
    <property type="match status" value="1"/>
</dbReference>
<dbReference type="SUPFAM" id="SSF143744">
    <property type="entry name" value="GlcG-like"/>
    <property type="match status" value="1"/>
</dbReference>
<accession>A0A1M7TW77</accession>
<reference evidence="1 2" key="1">
    <citation type="submission" date="2016-11" db="EMBL/GenBank/DDBJ databases">
        <authorList>
            <person name="Jaros S."/>
            <person name="Januszkiewicz K."/>
            <person name="Wedrychowicz H."/>
        </authorList>
    </citation>
    <scope>NUCLEOTIDE SEQUENCE [LARGE SCALE GENOMIC DNA]</scope>
    <source>
        <strain evidence="1 2">DSM 46144</strain>
    </source>
</reference>
<dbReference type="PANTHER" id="PTHR34309">
    <property type="entry name" value="SLR1406 PROTEIN"/>
    <property type="match status" value="1"/>
</dbReference>
<dbReference type="AlphaFoldDB" id="A0A1M7TW77"/>
<sequence>MNGVSLDVARALVEDAKRQAQSLGKALSISVVDAGGYVILTERMDGARPMTPSIALSKAYSAAVMQRPTHMLEGWAKSDPVFFSQVARMGHQPIVATLGGYPLAGKDSSREILGGVGISGGSPAEDEKIAESIVASAGFATDFPAWAGLASGAH</sequence>
<dbReference type="EMBL" id="FRCS01000007">
    <property type="protein sequence ID" value="SHN74981.1"/>
    <property type="molecule type" value="Genomic_DNA"/>
</dbReference>
<name>A0A1M7TW77_9ACTN</name>
<organism evidence="1 2">
    <name type="scientific">Cryptosporangium aurantiacum</name>
    <dbReference type="NCBI Taxonomy" id="134849"/>
    <lineage>
        <taxon>Bacteria</taxon>
        <taxon>Bacillati</taxon>
        <taxon>Actinomycetota</taxon>
        <taxon>Actinomycetes</taxon>
        <taxon>Cryptosporangiales</taxon>
        <taxon>Cryptosporangiaceae</taxon>
        <taxon>Cryptosporangium</taxon>
    </lineage>
</organism>
<dbReference type="PANTHER" id="PTHR34309:SF1">
    <property type="entry name" value="PROTEIN GLCG"/>
    <property type="match status" value="1"/>
</dbReference>
<dbReference type="Gene3D" id="3.30.450.150">
    <property type="entry name" value="Haem-degrading domain"/>
    <property type="match status" value="1"/>
</dbReference>
<proteinExistence type="predicted"/>
<dbReference type="InterPro" id="IPR038084">
    <property type="entry name" value="PduO/GlcC-like_sf"/>
</dbReference>
<dbReference type="InterPro" id="IPR052517">
    <property type="entry name" value="GlcG_carb_metab_protein"/>
</dbReference>
<evidence type="ECO:0000313" key="2">
    <source>
        <dbReference type="Proteomes" id="UP000184440"/>
    </source>
</evidence>
<dbReference type="InterPro" id="IPR005624">
    <property type="entry name" value="PduO/GlcC-like"/>
</dbReference>
<protein>
    <submittedName>
        <fullName evidence="1">Uncharacterized conserved protein GlcG, DUF336 family</fullName>
    </submittedName>
</protein>
<dbReference type="RefSeq" id="WP_073259992.1">
    <property type="nucleotide sequence ID" value="NZ_FRCS01000007.1"/>
</dbReference>